<name>A0A4R3VUZ2_9SPHI</name>
<dbReference type="EMBL" id="SMBZ01000044">
    <property type="protein sequence ID" value="TCV08483.1"/>
    <property type="molecule type" value="Genomic_DNA"/>
</dbReference>
<keyword evidence="3" id="KW-1185">Reference proteome</keyword>
<proteinExistence type="predicted"/>
<accession>A0A4R3VUZ2</accession>
<sequence>MNLHMKKNLLKQLKYAPKIWSTVLYFIIVAIGMILFAARSLESLRFDFLLQLFPNYHQHISNFSITLLLVLVSGYTTTLENKSLKRTYITASILIAINVVYELYLPFINTRDIMDAYYGISGAVLPFLYLLPYQHFGIMHNPMYENNKSSEIEVI</sequence>
<evidence type="ECO:0000313" key="2">
    <source>
        <dbReference type="EMBL" id="TCV08483.1"/>
    </source>
</evidence>
<gene>
    <name evidence="2" type="ORF">EDC17_104421</name>
</gene>
<feature type="transmembrane region" description="Helical" evidence="1">
    <location>
        <begin position="87"/>
        <end position="104"/>
    </location>
</feature>
<reference evidence="2 3" key="1">
    <citation type="submission" date="2019-03" db="EMBL/GenBank/DDBJ databases">
        <title>Genomic Encyclopedia of Type Strains, Phase IV (KMG-IV): sequencing the most valuable type-strain genomes for metagenomic binning, comparative biology and taxonomic classification.</title>
        <authorList>
            <person name="Goeker M."/>
        </authorList>
    </citation>
    <scope>NUCLEOTIDE SEQUENCE [LARGE SCALE GENOMIC DNA]</scope>
    <source>
        <strain evidence="2 3">DSM 22362</strain>
    </source>
</reference>
<keyword evidence="1" id="KW-0472">Membrane</keyword>
<feature type="transmembrane region" description="Helical" evidence="1">
    <location>
        <begin position="20"/>
        <end position="38"/>
    </location>
</feature>
<organism evidence="2 3">
    <name type="scientific">Sphingobacterium alimentarium</name>
    <dbReference type="NCBI Taxonomy" id="797292"/>
    <lineage>
        <taxon>Bacteria</taxon>
        <taxon>Pseudomonadati</taxon>
        <taxon>Bacteroidota</taxon>
        <taxon>Sphingobacteriia</taxon>
        <taxon>Sphingobacteriales</taxon>
        <taxon>Sphingobacteriaceae</taxon>
        <taxon>Sphingobacterium</taxon>
    </lineage>
</organism>
<dbReference type="AlphaFoldDB" id="A0A4R3VUZ2"/>
<comment type="caution">
    <text evidence="2">The sequence shown here is derived from an EMBL/GenBank/DDBJ whole genome shotgun (WGS) entry which is preliminary data.</text>
</comment>
<evidence type="ECO:0000256" key="1">
    <source>
        <dbReference type="SAM" id="Phobius"/>
    </source>
</evidence>
<feature type="transmembrane region" description="Helical" evidence="1">
    <location>
        <begin position="116"/>
        <end position="133"/>
    </location>
</feature>
<feature type="transmembrane region" description="Helical" evidence="1">
    <location>
        <begin position="58"/>
        <end position="75"/>
    </location>
</feature>
<dbReference type="Proteomes" id="UP000295197">
    <property type="component" value="Unassembled WGS sequence"/>
</dbReference>
<protein>
    <recommendedName>
        <fullName evidence="4">VanZ like protein</fullName>
    </recommendedName>
</protein>
<evidence type="ECO:0008006" key="4">
    <source>
        <dbReference type="Google" id="ProtNLM"/>
    </source>
</evidence>
<keyword evidence="1" id="KW-0812">Transmembrane</keyword>
<evidence type="ECO:0000313" key="3">
    <source>
        <dbReference type="Proteomes" id="UP000295197"/>
    </source>
</evidence>
<keyword evidence="1" id="KW-1133">Transmembrane helix</keyword>